<dbReference type="AlphaFoldDB" id="A0A1W1BGN1"/>
<gene>
    <name evidence="1" type="ORF">MNB_SV-6-191</name>
</gene>
<organism evidence="1">
    <name type="scientific">hydrothermal vent metagenome</name>
    <dbReference type="NCBI Taxonomy" id="652676"/>
    <lineage>
        <taxon>unclassified sequences</taxon>
        <taxon>metagenomes</taxon>
        <taxon>ecological metagenomes</taxon>
    </lineage>
</organism>
<proteinExistence type="predicted"/>
<protein>
    <submittedName>
        <fullName evidence="1">Uncharacterized protein</fullName>
    </submittedName>
</protein>
<reference evidence="1" key="1">
    <citation type="submission" date="2016-10" db="EMBL/GenBank/DDBJ databases">
        <authorList>
            <person name="de Groot N.N."/>
        </authorList>
    </citation>
    <scope>NUCLEOTIDE SEQUENCE</scope>
</reference>
<name>A0A1W1BGN1_9ZZZZ</name>
<sequence>MKDTNQRVNYLYDLQDVGYDTDIIREYFINLNHDDSGCNTVYCKGADKIASVLNFGILSACIHQSLKLVT</sequence>
<accession>A0A1W1BGN1</accession>
<dbReference type="EMBL" id="FPHC01000026">
    <property type="protein sequence ID" value="SFV52648.1"/>
    <property type="molecule type" value="Genomic_DNA"/>
</dbReference>
<evidence type="ECO:0000313" key="1">
    <source>
        <dbReference type="EMBL" id="SFV52648.1"/>
    </source>
</evidence>